<evidence type="ECO:0000256" key="1">
    <source>
        <dbReference type="SAM" id="MobiDB-lite"/>
    </source>
</evidence>
<gene>
    <name evidence="3" type="ORF">F8O03_15930</name>
</gene>
<feature type="compositionally biased region" description="Basic and acidic residues" evidence="1">
    <location>
        <begin position="44"/>
        <end position="63"/>
    </location>
</feature>
<keyword evidence="2" id="KW-0472">Membrane</keyword>
<evidence type="ECO:0000313" key="4">
    <source>
        <dbReference type="Proteomes" id="UP000490386"/>
    </source>
</evidence>
<comment type="caution">
    <text evidence="3">The sequence shown here is derived from an EMBL/GenBank/DDBJ whole genome shotgun (WGS) entry which is preliminary data.</text>
</comment>
<feature type="region of interest" description="Disordered" evidence="1">
    <location>
        <begin position="1"/>
        <end position="124"/>
    </location>
</feature>
<accession>A0A7J5AY91</accession>
<reference evidence="3 4" key="1">
    <citation type="submission" date="2019-09" db="EMBL/GenBank/DDBJ databases">
        <title>Phylogeny of genus Pseudoclavibacter and closely related genus.</title>
        <authorList>
            <person name="Li Y."/>
        </authorList>
    </citation>
    <scope>NUCLEOTIDE SEQUENCE [LARGE SCALE GENOMIC DNA]</scope>
    <source>
        <strain evidence="3 4">THG-MD12</strain>
    </source>
</reference>
<feature type="transmembrane region" description="Helical" evidence="2">
    <location>
        <begin position="205"/>
        <end position="238"/>
    </location>
</feature>
<protein>
    <submittedName>
        <fullName evidence="3">Uncharacterized protein</fullName>
    </submittedName>
</protein>
<dbReference type="RefSeq" id="WP_151424738.1">
    <property type="nucleotide sequence ID" value="NZ_WBJX01000006.1"/>
</dbReference>
<dbReference type="OrthoDB" id="5101002at2"/>
<organism evidence="3 4">
    <name type="scientific">Pseudoclavibacter terrae</name>
    <dbReference type="NCBI Taxonomy" id="1530195"/>
    <lineage>
        <taxon>Bacteria</taxon>
        <taxon>Bacillati</taxon>
        <taxon>Actinomycetota</taxon>
        <taxon>Actinomycetes</taxon>
        <taxon>Micrococcales</taxon>
        <taxon>Microbacteriaceae</taxon>
        <taxon>Pseudoclavibacter</taxon>
    </lineage>
</organism>
<dbReference type="Proteomes" id="UP000490386">
    <property type="component" value="Unassembled WGS sequence"/>
</dbReference>
<feature type="compositionally biased region" description="Low complexity" evidence="1">
    <location>
        <begin position="64"/>
        <end position="73"/>
    </location>
</feature>
<keyword evidence="2" id="KW-0812">Transmembrane</keyword>
<dbReference type="EMBL" id="WBJX01000006">
    <property type="protein sequence ID" value="KAB1636436.1"/>
    <property type="molecule type" value="Genomic_DNA"/>
</dbReference>
<feature type="transmembrane region" description="Helical" evidence="2">
    <location>
        <begin position="250"/>
        <end position="269"/>
    </location>
</feature>
<keyword evidence="2" id="KW-1133">Transmembrane helix</keyword>
<dbReference type="AlphaFoldDB" id="A0A7J5AY91"/>
<evidence type="ECO:0000313" key="3">
    <source>
        <dbReference type="EMBL" id="KAB1636436.1"/>
    </source>
</evidence>
<feature type="region of interest" description="Disordered" evidence="1">
    <location>
        <begin position="157"/>
        <end position="197"/>
    </location>
</feature>
<feature type="compositionally biased region" description="Acidic residues" evidence="1">
    <location>
        <begin position="1"/>
        <end position="12"/>
    </location>
</feature>
<evidence type="ECO:0000256" key="2">
    <source>
        <dbReference type="SAM" id="Phobius"/>
    </source>
</evidence>
<sequence>MPDNSTPEDSEKDDGAVDYSQRDYQAPTGYRAPDFVSKWAAQDSRGDAQRLEDEQREATRDAQDAAQDPYDAPRSTTAGGDTPAGLPDPPRTLEELDAIIRREQEAQSPGHVLPGAGDGEELTQSADVPLDREELLTRVATDSSALLGKRAREVQSALVGGRPGSGAGQRGASSKTPSKQHPAPSVAPSPASKTTAATAKKGGGGWFGVIAAILALTFAISGMSFVGWVLVVVSLIASIGLLRAGGGRRVVGVITLVMTVVALVIQLIGSTGGSIRGTVTELSGGTGTLDLNGTTTVSGTGNARFDVTLPGGPEDIGLLQVEFEGERLRIYDVDADGEQMGGSSVSAYDEYSGLAVINEWTDDEFRAIDIEAEGEWTVTLVSTDTLPSFDGEYTGTGPEVVLYTGAGGDATFTFEPEQSISIDTFGADSWYQSSSEVTSLTRPFPAGPTIIRVEPYEDTAWSISFDGAAPAPTS</sequence>
<keyword evidence="4" id="KW-1185">Reference proteome</keyword>
<name>A0A7J5AY91_9MICO</name>
<feature type="compositionally biased region" description="Basic and acidic residues" evidence="1">
    <location>
        <begin position="91"/>
        <end position="105"/>
    </location>
</feature>
<proteinExistence type="predicted"/>
<feature type="compositionally biased region" description="Low complexity" evidence="1">
    <location>
        <begin position="182"/>
        <end position="197"/>
    </location>
</feature>